<reference evidence="2 3" key="1">
    <citation type="submission" date="2015-10" db="EMBL/GenBank/DDBJ databases">
        <title>Metagenome-Assembled Genomes uncover a global brackish microbiome.</title>
        <authorList>
            <person name="Hugerth L.W."/>
            <person name="Larsson J."/>
            <person name="Alneberg J."/>
            <person name="Lindh M.V."/>
            <person name="Legrand C."/>
            <person name="Pinhassi J."/>
            <person name="Andersson A.F."/>
        </authorList>
    </citation>
    <scope>NUCLEOTIDE SEQUENCE [LARGE SCALE GENOMIC DNA]</scope>
    <source>
        <strain evidence="2">BACL26 MAG-121220-bin70</strain>
    </source>
</reference>
<organism evidence="2 3">
    <name type="scientific">SAR92 bacterium BACL26 MAG-121220-bin70</name>
    <dbReference type="NCBI Taxonomy" id="1655626"/>
    <lineage>
        <taxon>Bacteria</taxon>
        <taxon>Pseudomonadati</taxon>
        <taxon>Pseudomonadota</taxon>
        <taxon>Gammaproteobacteria</taxon>
        <taxon>Cellvibrionales</taxon>
        <taxon>Porticoccaceae</taxon>
        <taxon>SAR92 clade</taxon>
    </lineage>
</organism>
<protein>
    <recommendedName>
        <fullName evidence="4">DUF349 domain-containing protein</fullName>
    </recommendedName>
</protein>
<evidence type="ECO:0008006" key="4">
    <source>
        <dbReference type="Google" id="ProtNLM"/>
    </source>
</evidence>
<comment type="caution">
    <text evidence="2">The sequence shown here is derived from an EMBL/GenBank/DDBJ whole genome shotgun (WGS) entry which is preliminary data.</text>
</comment>
<dbReference type="InterPro" id="IPR007139">
    <property type="entry name" value="DUF349"/>
</dbReference>
<accession>A0A0R2U717</accession>
<keyword evidence="1" id="KW-0175">Coiled coil</keyword>
<feature type="non-terminal residue" evidence="2">
    <location>
        <position position="708"/>
    </location>
</feature>
<feature type="coiled-coil region" evidence="1">
    <location>
        <begin position="168"/>
        <end position="205"/>
    </location>
</feature>
<evidence type="ECO:0000256" key="1">
    <source>
        <dbReference type="SAM" id="Coils"/>
    </source>
</evidence>
<dbReference type="EMBL" id="LICA01000091">
    <property type="protein sequence ID" value="KRO95375.1"/>
    <property type="molecule type" value="Genomic_DNA"/>
</dbReference>
<dbReference type="AlphaFoldDB" id="A0A0R2U717"/>
<evidence type="ECO:0000313" key="2">
    <source>
        <dbReference type="EMBL" id="KRO95375.1"/>
    </source>
</evidence>
<dbReference type="Pfam" id="PF03993">
    <property type="entry name" value="DUF349"/>
    <property type="match status" value="2"/>
</dbReference>
<dbReference type="Proteomes" id="UP000051213">
    <property type="component" value="Unassembled WGS sequence"/>
</dbReference>
<sequence length="708" mass="80462">MAIMSRLRSKINPRTIEEQVAELGQLSMDALNVIATSEESDILRAAAITHLDYGTSLSDLALTCAVPSLQQQARQRIAELIDKDIISLKQLTTDGMDIMAQFSVVGFCQRTEFLPQLLNLSIDTDFFYKIAIEGVSARLRELAVAKIDGHDKLKQLLKDTKGKDKLVYNIVKEKCDAFREKEKQAENAQAEIEILCERLEVHSKRAFDKQYTGRVNRLTDQWQLLESQSNKGTKLRAQQAILDCQKTIDADTQQRANQADQEASVDSAAKSVQDVISKLSLCLTQLYEIDGTDEQRNAIELACADCEQQHSDALKWVPASSDNENTFTQLKESIAFQLQQLAKHGSLTSHAALLINSQTGEDKVSSEDKSPQDNRLYGELKARLQSVKLLPATLIPQAVKDAKILMSDKEKYWAKQKQAVTNQLRHIDALIGKANSALKAGESRQAAGIRRALDKNLLELAKRPASVATQLEQLDGALEKLLDWENYAVGPKQQQLIDDMRVLTESQENPEALATKIQRLQDEWKALSKGTQNQEQWESFHKLAEQAYQPCKEYFAAQSEIRRTNLDKRRNLVTQLNEYFDALNWEDEVSESIDWSFFEKLIGTAIREWQNYAPIDRKANKSVQKNFDRMLDTMRRKLSQQQQKNSQAKQALIKQVTELLDQQDIRNPIDKVKGLQAQWKKSGRASHREDQKLWQAFRVGCDAVFEKR</sequence>
<gene>
    <name evidence="2" type="ORF">ABS24_06830</name>
</gene>
<proteinExistence type="predicted"/>
<evidence type="ECO:0000313" key="3">
    <source>
        <dbReference type="Proteomes" id="UP000051213"/>
    </source>
</evidence>
<name>A0A0R2U717_9GAMM</name>